<feature type="compositionally biased region" description="Polar residues" evidence="1">
    <location>
        <begin position="659"/>
        <end position="672"/>
    </location>
</feature>
<feature type="compositionally biased region" description="Low complexity" evidence="1">
    <location>
        <begin position="300"/>
        <end position="319"/>
    </location>
</feature>
<feature type="compositionally biased region" description="Polar residues" evidence="1">
    <location>
        <begin position="471"/>
        <end position="483"/>
    </location>
</feature>
<feature type="region of interest" description="Disordered" evidence="1">
    <location>
        <begin position="957"/>
        <end position="988"/>
    </location>
</feature>
<evidence type="ECO:0000313" key="3">
    <source>
        <dbReference type="Proteomes" id="UP000183832"/>
    </source>
</evidence>
<feature type="compositionally biased region" description="Low complexity" evidence="1">
    <location>
        <begin position="148"/>
        <end position="161"/>
    </location>
</feature>
<feature type="compositionally biased region" description="Polar residues" evidence="1">
    <location>
        <begin position="89"/>
        <end position="135"/>
    </location>
</feature>
<feature type="region of interest" description="Disordered" evidence="1">
    <location>
        <begin position="1201"/>
        <end position="1229"/>
    </location>
</feature>
<feature type="compositionally biased region" description="Low complexity" evidence="1">
    <location>
        <begin position="180"/>
        <end position="229"/>
    </location>
</feature>
<feature type="region of interest" description="Disordered" evidence="1">
    <location>
        <begin position="1085"/>
        <end position="1121"/>
    </location>
</feature>
<keyword evidence="3" id="KW-1185">Reference proteome</keyword>
<feature type="compositionally biased region" description="Polar residues" evidence="1">
    <location>
        <begin position="529"/>
        <end position="541"/>
    </location>
</feature>
<protein>
    <submittedName>
        <fullName evidence="2">CLUMA_CG016988, isoform B</fullName>
    </submittedName>
</protein>
<dbReference type="OrthoDB" id="10258692at2759"/>
<gene>
    <name evidence="2" type="ORF">CLUMA_CG016988</name>
</gene>
<feature type="compositionally biased region" description="Polar residues" evidence="1">
    <location>
        <begin position="713"/>
        <end position="730"/>
    </location>
</feature>
<feature type="region of interest" description="Disordered" evidence="1">
    <location>
        <begin position="242"/>
        <end position="323"/>
    </location>
</feature>
<dbReference type="Proteomes" id="UP000183832">
    <property type="component" value="Unassembled WGS sequence"/>
</dbReference>
<feature type="compositionally biased region" description="Polar residues" evidence="1">
    <location>
        <begin position="1162"/>
        <end position="1182"/>
    </location>
</feature>
<feature type="compositionally biased region" description="Low complexity" evidence="1">
    <location>
        <begin position="7"/>
        <end position="23"/>
    </location>
</feature>
<feature type="compositionally biased region" description="Gly residues" evidence="1">
    <location>
        <begin position="755"/>
        <end position="764"/>
    </location>
</feature>
<organism evidence="2 3">
    <name type="scientific">Clunio marinus</name>
    <dbReference type="NCBI Taxonomy" id="568069"/>
    <lineage>
        <taxon>Eukaryota</taxon>
        <taxon>Metazoa</taxon>
        <taxon>Ecdysozoa</taxon>
        <taxon>Arthropoda</taxon>
        <taxon>Hexapoda</taxon>
        <taxon>Insecta</taxon>
        <taxon>Pterygota</taxon>
        <taxon>Neoptera</taxon>
        <taxon>Endopterygota</taxon>
        <taxon>Diptera</taxon>
        <taxon>Nematocera</taxon>
        <taxon>Chironomoidea</taxon>
        <taxon>Chironomidae</taxon>
        <taxon>Clunio</taxon>
    </lineage>
</organism>
<evidence type="ECO:0000313" key="2">
    <source>
        <dbReference type="EMBL" id="CRL03860.1"/>
    </source>
</evidence>
<feature type="compositionally biased region" description="Low complexity" evidence="1">
    <location>
        <begin position="266"/>
        <end position="283"/>
    </location>
</feature>
<feature type="compositionally biased region" description="Polar residues" evidence="1">
    <location>
        <begin position="1416"/>
        <end position="1436"/>
    </location>
</feature>
<feature type="compositionally biased region" description="Basic and acidic residues" evidence="1">
    <location>
        <begin position="1352"/>
        <end position="1363"/>
    </location>
</feature>
<sequence length="1446" mass="159166">MEAAIRSVQVGSGQQASSQQPQSEISGSRGQATTGPPHPLPPHSMPYNQPRGGAGGISEVHRSSATNSNSPYPQYHPMSYDPSRGRVRPQTTFSTAPTTGKSSYSWQPTNTQYEYSPRTSLHQPTLGTVPSSFVNASFHAGFPRVSIPQPQQQQPPTQNQQSVPNAPTHTQLLGSEYITSSSSIRDSASAARLQTQQQQGQRQSQTQQTAPPDPGGQQQQMQQQSTQQPAYKKIRLGEPYHQQPQTNSLHHPAATPMPVRLHHHSSSNIQPNNNPVVVHVAPPLQRQLPNPTSGATADIQYQPQQKPQTQQQQQQNGPPSNVRDAMLDFIERSLKNATVPPKPSQVPPLKPNPPVTIQPPSTPVDNNPDITFVGAYRQEGANKIQIQPQRRTNAETLATLSIVNSNSSGQQSNVPNQPQIIAGHPLNISSIAATITPVPPPQQNQRPSSNPIQEKDNGTMKVFPGGRGVMSQPSSIVNQSEPEPQTLDLSIKKPQQQQQQQPQERQFTSFAKAVPPPPSGSVYRGDPSLQPQPNIPNQSTFLAFHPEMSRHPSKSPSTYIPPSLSPGQRVLTMNPHLQQQQQQQQQQQIVGKGNKNAPKLSSPKVHHQQPGQQGNVQQINGPKGSITLGTPLTDNRGQPIMIQGTTTQSPRYDYPRQTPPSANDNKFGSITAGTPIHLSDKRVHDYMKNSRHSPATNQPNVSVAGSGNPPHPSQQQFTSPYRPSPHSSELNSTQALIFSDYLTSQQMQGHNQSSRGGGGSGSGGNTVNIITGVGAPPSGRSEKESPSPRSMAHSNSPAAIYYGDKDRERAGSGQPRPEYLSRSSPADHHNSTPSPHRTPPPQQRQGVIQRHNTGGSKPPSPAPSRLTQQGHYAHHYVQGHDAFSNLVDVAVAQPSLPVPNDNNSRRTHITVSSADGQPQSLAPHRERYQTYLHPADVAAIQQQHQIEMFRRQHHNREIQEYNERKEREFHQERERERERERDEAQRRLDADMAQRNFERERLEQARLPYSQSTWRPGPSGRMPEESIPFTAQCLINAIITENISRPPEPRERFVSNSMRQANGTNSRMDSLWLQANRDQISRLQAENNGNSHSPNVINVDVDSNDLSRHSQSSSSLPQKNIKLNDITDAVIAKDPAFGHLQHHQPPPGAYLPSGQHFVRYSNASSIPNKTPPSAQSHATQSNQPQQPQQIIATDQWKLNRRLQQQQQKEEMAKGGNNGGGPQGRSTPDDRHIIRMAQSPSPRTKMSYEPVSPPETAPHYYLQSKPMITINANDQRKLPPGVVPTSQENAPTGDATMVLKFVNHRIAEAMRNDDKYGSNEHHSVDGKDGHSMKSYERPRSGSSIPGNGIPENDNEKSSIGKRESPSVYISHSTRPSPQPNQPFQASSMSFMYPYSALTIPPSGPNPIISPKAANELIDSNRQSSGAQSHMETRQVLSEQYDALSDED</sequence>
<feature type="region of interest" description="Disordered" evidence="1">
    <location>
        <begin position="1"/>
        <end position="230"/>
    </location>
</feature>
<feature type="compositionally biased region" description="Polar residues" evidence="1">
    <location>
        <begin position="1366"/>
        <end position="1388"/>
    </location>
</feature>
<feature type="compositionally biased region" description="Polar residues" evidence="1">
    <location>
        <begin position="24"/>
        <end position="34"/>
    </location>
</feature>
<feature type="compositionally biased region" description="Pro residues" evidence="1">
    <location>
        <begin position="340"/>
        <end position="362"/>
    </location>
</feature>
<proteinExistence type="predicted"/>
<accession>A0A1J1IWA7</accession>
<evidence type="ECO:0000256" key="1">
    <source>
        <dbReference type="SAM" id="MobiDB-lite"/>
    </source>
</evidence>
<feature type="compositionally biased region" description="Polar residues" evidence="1">
    <location>
        <begin position="692"/>
        <end position="705"/>
    </location>
</feature>
<feature type="region of interest" description="Disordered" evidence="1">
    <location>
        <begin position="744"/>
        <end position="869"/>
    </location>
</feature>
<feature type="compositionally biased region" description="Polar residues" evidence="1">
    <location>
        <begin position="627"/>
        <end position="636"/>
    </location>
</feature>
<feature type="region of interest" description="Disordered" evidence="1">
    <location>
        <begin position="1162"/>
        <end position="1188"/>
    </location>
</feature>
<feature type="compositionally biased region" description="Polar residues" evidence="1">
    <location>
        <begin position="162"/>
        <end position="179"/>
    </location>
</feature>
<feature type="compositionally biased region" description="Low complexity" evidence="1">
    <location>
        <begin position="578"/>
        <end position="588"/>
    </location>
</feature>
<feature type="region of interest" description="Disordered" evidence="1">
    <location>
        <begin position="337"/>
        <end position="366"/>
    </location>
</feature>
<dbReference type="EMBL" id="CVRI01000060">
    <property type="protein sequence ID" value="CRL03860.1"/>
    <property type="molecule type" value="Genomic_DNA"/>
</dbReference>
<feature type="compositionally biased region" description="Low complexity" evidence="1">
    <location>
        <begin position="443"/>
        <end position="452"/>
    </location>
</feature>
<feature type="compositionally biased region" description="Polar residues" evidence="1">
    <location>
        <begin position="1085"/>
        <end position="1096"/>
    </location>
</feature>
<feature type="compositionally biased region" description="Low complexity" evidence="1">
    <location>
        <begin position="494"/>
        <end position="503"/>
    </location>
</feature>
<feature type="compositionally biased region" description="Low complexity" evidence="1">
    <location>
        <begin position="608"/>
        <end position="622"/>
    </location>
</feature>
<name>A0A1J1IWA7_9DIPT</name>
<feature type="compositionally biased region" description="Polar residues" evidence="1">
    <location>
        <begin position="843"/>
        <end position="855"/>
    </location>
</feature>
<feature type="compositionally biased region" description="Basic and acidic residues" evidence="1">
    <location>
        <begin position="1311"/>
        <end position="1338"/>
    </location>
</feature>
<feature type="region of interest" description="Disordered" evidence="1">
    <location>
        <begin position="434"/>
        <end position="730"/>
    </location>
</feature>
<reference evidence="2 3" key="1">
    <citation type="submission" date="2015-04" db="EMBL/GenBank/DDBJ databases">
        <authorList>
            <person name="Syromyatnikov M.Y."/>
            <person name="Popov V.N."/>
        </authorList>
    </citation>
    <scope>NUCLEOTIDE SEQUENCE [LARGE SCALE GENOMIC DNA]</scope>
</reference>
<feature type="compositionally biased region" description="Polar residues" evidence="1">
    <location>
        <begin position="63"/>
        <end position="72"/>
    </location>
</feature>
<feature type="compositionally biased region" description="Basic and acidic residues" evidence="1">
    <location>
        <begin position="678"/>
        <end position="688"/>
    </location>
</feature>
<feature type="region of interest" description="Disordered" evidence="1">
    <location>
        <begin position="1311"/>
        <end position="1446"/>
    </location>
</feature>